<organism evidence="1 2">
    <name type="scientific">Peronospora matthiolae</name>
    <dbReference type="NCBI Taxonomy" id="2874970"/>
    <lineage>
        <taxon>Eukaryota</taxon>
        <taxon>Sar</taxon>
        <taxon>Stramenopiles</taxon>
        <taxon>Oomycota</taxon>
        <taxon>Peronosporomycetes</taxon>
        <taxon>Peronosporales</taxon>
        <taxon>Peronosporaceae</taxon>
        <taxon>Peronospora</taxon>
    </lineage>
</organism>
<sequence>MVDRPKPGVCFASETALTLSCGWVARGIVDRLGLSNALSPCCAHHRGQALCEMLERIFTEEPY</sequence>
<dbReference type="EMBL" id="CAKLBY020000036">
    <property type="protein sequence ID" value="CAK7911033.1"/>
    <property type="molecule type" value="Genomic_DNA"/>
</dbReference>
<dbReference type="AlphaFoldDB" id="A0AAV1TAT5"/>
<name>A0AAV1TAT5_9STRA</name>
<proteinExistence type="predicted"/>
<evidence type="ECO:0000313" key="1">
    <source>
        <dbReference type="EMBL" id="CAK7911033.1"/>
    </source>
</evidence>
<evidence type="ECO:0000313" key="2">
    <source>
        <dbReference type="Proteomes" id="UP001162060"/>
    </source>
</evidence>
<gene>
    <name evidence="1" type="ORF">PM001_LOCUS4283</name>
</gene>
<protein>
    <submittedName>
        <fullName evidence="1">Uncharacterized protein</fullName>
    </submittedName>
</protein>
<comment type="caution">
    <text evidence="1">The sequence shown here is derived from an EMBL/GenBank/DDBJ whole genome shotgun (WGS) entry which is preliminary data.</text>
</comment>
<accession>A0AAV1TAT5</accession>
<reference evidence="1" key="1">
    <citation type="submission" date="2024-01" db="EMBL/GenBank/DDBJ databases">
        <authorList>
            <person name="Webb A."/>
        </authorList>
    </citation>
    <scope>NUCLEOTIDE SEQUENCE</scope>
    <source>
        <strain evidence="1">Pm1</strain>
    </source>
</reference>
<dbReference type="Proteomes" id="UP001162060">
    <property type="component" value="Unassembled WGS sequence"/>
</dbReference>